<gene>
    <name evidence="8" type="ORF">GCM10009801_08910</name>
</gene>
<evidence type="ECO:0000313" key="9">
    <source>
        <dbReference type="Proteomes" id="UP001500016"/>
    </source>
</evidence>
<evidence type="ECO:0000256" key="2">
    <source>
        <dbReference type="ARBA" id="ARBA00005466"/>
    </source>
</evidence>
<evidence type="ECO:0000256" key="3">
    <source>
        <dbReference type="ARBA" id="ARBA00022630"/>
    </source>
</evidence>
<keyword evidence="4" id="KW-0274">FAD</keyword>
<dbReference type="InterPro" id="IPR006093">
    <property type="entry name" value="Oxy_OxRdtase_FAD_BS"/>
</dbReference>
<evidence type="ECO:0000256" key="6">
    <source>
        <dbReference type="SAM" id="MobiDB-lite"/>
    </source>
</evidence>
<dbReference type="InterPro" id="IPR017517">
    <property type="entry name" value="Maleyloyr_isom"/>
</dbReference>
<dbReference type="Gene3D" id="3.30.43.10">
    <property type="entry name" value="Uridine Diphospho-n-acetylenolpyruvylglucosamine Reductase, domain 2"/>
    <property type="match status" value="1"/>
</dbReference>
<keyword evidence="3" id="KW-0285">Flavoprotein</keyword>
<dbReference type="InterPro" id="IPR017520">
    <property type="entry name" value="CHP03086"/>
</dbReference>
<keyword evidence="5" id="KW-0560">Oxidoreductase</keyword>
<dbReference type="Pfam" id="PF11716">
    <property type="entry name" value="MDMPI_N"/>
    <property type="match status" value="1"/>
</dbReference>
<dbReference type="PROSITE" id="PS00862">
    <property type="entry name" value="OX2_COVAL_FAD"/>
    <property type="match status" value="1"/>
</dbReference>
<dbReference type="SUPFAM" id="SSF56176">
    <property type="entry name" value="FAD-binding/transporter-associated domain-like"/>
    <property type="match status" value="1"/>
</dbReference>
<dbReference type="NCBIfam" id="TIGR03083">
    <property type="entry name" value="maleylpyruvate isomerase family mycothiol-dependent enzyme"/>
    <property type="match status" value="1"/>
</dbReference>
<accession>A0ABP5H5I6</accession>
<dbReference type="InterPro" id="IPR016166">
    <property type="entry name" value="FAD-bd_PCMH"/>
</dbReference>
<proteinExistence type="inferred from homology"/>
<dbReference type="PANTHER" id="PTHR42973:SF39">
    <property type="entry name" value="FAD-BINDING PCMH-TYPE DOMAIN-CONTAINING PROTEIN"/>
    <property type="match status" value="1"/>
</dbReference>
<protein>
    <recommendedName>
        <fullName evidence="7">FAD-binding PCMH-type domain-containing protein</fullName>
    </recommendedName>
</protein>
<comment type="similarity">
    <text evidence="2">Belongs to the oxygen-dependent FAD-linked oxidoreductase family.</text>
</comment>
<dbReference type="InterPro" id="IPR006094">
    <property type="entry name" value="Oxid_FAD_bind_N"/>
</dbReference>
<dbReference type="PANTHER" id="PTHR42973">
    <property type="entry name" value="BINDING OXIDOREDUCTASE, PUTATIVE (AFU_ORTHOLOGUE AFUA_1G17690)-RELATED"/>
    <property type="match status" value="1"/>
</dbReference>
<dbReference type="Gene3D" id="3.40.462.20">
    <property type="match status" value="1"/>
</dbReference>
<reference evidence="9" key="1">
    <citation type="journal article" date="2019" name="Int. J. Syst. Evol. Microbiol.">
        <title>The Global Catalogue of Microorganisms (GCM) 10K type strain sequencing project: providing services to taxonomists for standard genome sequencing and annotation.</title>
        <authorList>
            <consortium name="The Broad Institute Genomics Platform"/>
            <consortium name="The Broad Institute Genome Sequencing Center for Infectious Disease"/>
            <person name="Wu L."/>
            <person name="Ma J."/>
        </authorList>
    </citation>
    <scope>NUCLEOTIDE SEQUENCE [LARGE SCALE GENOMIC DNA]</scope>
    <source>
        <strain evidence="9">JCM 15478</strain>
    </source>
</reference>
<dbReference type="InterPro" id="IPR036318">
    <property type="entry name" value="FAD-bd_PCMH-like_sf"/>
</dbReference>
<dbReference type="RefSeq" id="WP_344524103.1">
    <property type="nucleotide sequence ID" value="NZ_BAAAPE010000001.1"/>
</dbReference>
<dbReference type="InterPro" id="IPR050416">
    <property type="entry name" value="FAD-linked_Oxidoreductase"/>
</dbReference>
<comment type="caution">
    <text evidence="8">The sequence shown here is derived from an EMBL/GenBank/DDBJ whole genome shotgun (WGS) entry which is preliminary data.</text>
</comment>
<organism evidence="8 9">
    <name type="scientific">Streptomyces albiaxialis</name>
    <dbReference type="NCBI Taxonomy" id="329523"/>
    <lineage>
        <taxon>Bacteria</taxon>
        <taxon>Bacillati</taxon>
        <taxon>Actinomycetota</taxon>
        <taxon>Actinomycetes</taxon>
        <taxon>Kitasatosporales</taxon>
        <taxon>Streptomycetaceae</taxon>
        <taxon>Streptomyces</taxon>
    </lineage>
</organism>
<dbReference type="NCBIfam" id="TIGR03086">
    <property type="entry name" value="TIGR03086 family metal-binding protein"/>
    <property type="match status" value="1"/>
</dbReference>
<dbReference type="Proteomes" id="UP001500016">
    <property type="component" value="Unassembled WGS sequence"/>
</dbReference>
<evidence type="ECO:0000256" key="4">
    <source>
        <dbReference type="ARBA" id="ARBA00022827"/>
    </source>
</evidence>
<sequence>MSETSVVTDQQDPRPRLARATARFGALVERVRPGQLGRPTPCAEFDVQALVGHMVGVTRRIAHVGEGGAFADAPPSADDVRDGDWARAYREARERALAAWEDDAKLTEAVGVPWGTVPGSSALEGWTMEVVTHTWDLARALGLDGELEGEPEGTDGSDGAGVGGVGDAGAAELGAFALERARTVPREGRGGPVPFGEVREAPEGADAHTRLAAWLGRDPEWRPARGPVLTPDDEGYDEERTGFQAGDAHRPDRLVVAETAQDVQEAVTYARERGLPVAVQATGHGLSQASREGVLISTRRMTGIRVDPQARTAWVEAGVLAGDLVAETARHGLAPVNGSFPGVGVVSYTLGGGVGILGRRFGYTTDHVRRVDVVTADGRLRRVTAESDPELFRGLRGGAAHLGVVTGLELALVPVERIYGGMLIFDGAGVGGVGTAEDVVNAWRAWTETVPEEMASAVSLLPMPDVPGVPEPLRGRYLAQLHFAFTGSPEEGERLIAPLREVGPVLVDRVREMPYTECASVFSEPEAPHAYRSVNSLVDGRGLGPAEVRSLVKRTGPETPAMCVVGIRHMGGALARDPEVPDTVGHRGAAYLVGVLSPLGGTGEATVRELHAQALDAVGPHTVGRRMNFLYGPQEPETVRAAYEPEDLARLRALKEALDPADMFRFAPGPGLPGEGGTPLR</sequence>
<comment type="cofactor">
    <cofactor evidence="1">
        <name>FAD</name>
        <dbReference type="ChEBI" id="CHEBI:57692"/>
    </cofactor>
</comment>
<dbReference type="SUPFAM" id="SSF109854">
    <property type="entry name" value="DinB/YfiT-like putative metalloenzymes"/>
    <property type="match status" value="1"/>
</dbReference>
<feature type="domain" description="FAD-binding PCMH-type" evidence="7">
    <location>
        <begin position="247"/>
        <end position="415"/>
    </location>
</feature>
<evidence type="ECO:0000313" key="8">
    <source>
        <dbReference type="EMBL" id="GAA2064357.1"/>
    </source>
</evidence>
<dbReference type="InterPro" id="IPR016167">
    <property type="entry name" value="FAD-bd_PCMH_sub1"/>
</dbReference>
<dbReference type="InterPro" id="IPR034660">
    <property type="entry name" value="DinB/YfiT-like"/>
</dbReference>
<dbReference type="PROSITE" id="PS51387">
    <property type="entry name" value="FAD_PCMH"/>
    <property type="match status" value="1"/>
</dbReference>
<dbReference type="Gene3D" id="1.20.120.450">
    <property type="entry name" value="dinb family like domain"/>
    <property type="match status" value="1"/>
</dbReference>
<feature type="region of interest" description="Disordered" evidence="6">
    <location>
        <begin position="185"/>
        <end position="204"/>
    </location>
</feature>
<dbReference type="InterPro" id="IPR016169">
    <property type="entry name" value="FAD-bd_PCMH_sub2"/>
</dbReference>
<keyword evidence="9" id="KW-1185">Reference proteome</keyword>
<evidence type="ECO:0000256" key="5">
    <source>
        <dbReference type="ARBA" id="ARBA00023002"/>
    </source>
</evidence>
<evidence type="ECO:0000256" key="1">
    <source>
        <dbReference type="ARBA" id="ARBA00001974"/>
    </source>
</evidence>
<name>A0ABP5H5I6_9ACTN</name>
<dbReference type="Pfam" id="PF01565">
    <property type="entry name" value="FAD_binding_4"/>
    <property type="match status" value="1"/>
</dbReference>
<dbReference type="EMBL" id="BAAAPE010000001">
    <property type="protein sequence ID" value="GAA2064357.1"/>
    <property type="molecule type" value="Genomic_DNA"/>
</dbReference>
<dbReference type="Gene3D" id="3.30.465.10">
    <property type="match status" value="1"/>
</dbReference>
<evidence type="ECO:0000259" key="7">
    <source>
        <dbReference type="PROSITE" id="PS51387"/>
    </source>
</evidence>
<dbReference type="InterPro" id="IPR024344">
    <property type="entry name" value="MDMPI_metal-binding"/>
</dbReference>